<dbReference type="SMART" id="SM00228">
    <property type="entry name" value="PDZ"/>
    <property type="match status" value="2"/>
</dbReference>
<feature type="domain" description="PDZ" evidence="9">
    <location>
        <begin position="390"/>
        <end position="468"/>
    </location>
</feature>
<keyword evidence="6" id="KW-0720">Serine protease</keyword>
<evidence type="ECO:0000256" key="1">
    <source>
        <dbReference type="ARBA" id="ARBA00010541"/>
    </source>
</evidence>
<sequence length="477" mass="49952">MNVRFARGRGKSAAGALAVTLMIGLCPWPAFGQARQVPETRQQVTLSFAPLVQNSAAAVVNVYGARVEKRPQNPFMDDPFFRRFFGDGGFGVPKDRVQRSLGSGVVVDASGLVVTNNHVIEGMSEVKVAFADKREVEATILLRDPRTDLAVLKLKAVKDLAAIELADSDQVLVGDIVLAIGNPFGVGQTVTQGIVSALARTQIGVGDAQSFIQTDAAINPGNSGGALIDMQGRVVGINTAIFSRSGGSVGIGFAIPSAMVRVVLESAKAGATTVRRPWFGARLQVLTADVADGLGLDRPAGSVVASLVEKGPAAEAGLQRSDVIQAVDGIMVDDPEAFGYRFATRPLGGMTSLTVLRSGRKVVLPVKLIPAPETRPRDPVALAGRSPLAGLTVMNLSPALAEELAIDAATDGVVIGEIEEGSTAARIGFQKGDVLQALNGERMATSREVETALKERRRAWEVTISRGGQTVTSVFPG</sequence>
<evidence type="ECO:0000256" key="4">
    <source>
        <dbReference type="ARBA" id="ARBA00022737"/>
    </source>
</evidence>
<keyword evidence="2 10" id="KW-0645">Protease</keyword>
<feature type="active site" description="Charge relay system" evidence="7">
    <location>
        <position position="148"/>
    </location>
</feature>
<proteinExistence type="inferred from homology"/>
<dbReference type="NCBIfam" id="TIGR02037">
    <property type="entry name" value="degP_htrA_DO"/>
    <property type="match status" value="1"/>
</dbReference>
<keyword evidence="3" id="KW-0732">Signal</keyword>
<dbReference type="SUPFAM" id="SSF50494">
    <property type="entry name" value="Trypsin-like serine proteases"/>
    <property type="match status" value="1"/>
</dbReference>
<dbReference type="Proteomes" id="UP000236743">
    <property type="component" value="Unassembled WGS sequence"/>
</dbReference>
<evidence type="ECO:0000259" key="9">
    <source>
        <dbReference type="PROSITE" id="PS50106"/>
    </source>
</evidence>
<keyword evidence="11" id="KW-1185">Reference proteome</keyword>
<name>A0A1H5Y7B2_9HYPH</name>
<evidence type="ECO:0000256" key="8">
    <source>
        <dbReference type="PIRSR" id="PIRSR611782-2"/>
    </source>
</evidence>
<comment type="similarity">
    <text evidence="1">Belongs to the peptidase S1C family.</text>
</comment>
<dbReference type="GO" id="GO:0006508">
    <property type="term" value="P:proteolysis"/>
    <property type="evidence" value="ECO:0007669"/>
    <property type="project" value="UniProtKB-KW"/>
</dbReference>
<dbReference type="SUPFAM" id="SSF50156">
    <property type="entry name" value="PDZ domain-like"/>
    <property type="match status" value="2"/>
</dbReference>
<dbReference type="Pfam" id="PF13365">
    <property type="entry name" value="Trypsin_2"/>
    <property type="match status" value="1"/>
</dbReference>
<keyword evidence="4" id="KW-0677">Repeat</keyword>
<evidence type="ECO:0000256" key="7">
    <source>
        <dbReference type="PIRSR" id="PIRSR611782-1"/>
    </source>
</evidence>
<dbReference type="Gene3D" id="2.30.42.10">
    <property type="match status" value="2"/>
</dbReference>
<dbReference type="InterPro" id="IPR011782">
    <property type="entry name" value="Pept_S1C_Do"/>
</dbReference>
<dbReference type="GO" id="GO:0004252">
    <property type="term" value="F:serine-type endopeptidase activity"/>
    <property type="evidence" value="ECO:0007669"/>
    <property type="project" value="InterPro"/>
</dbReference>
<dbReference type="RefSeq" id="WP_425290330.1">
    <property type="nucleotide sequence ID" value="NZ_FNUY01000003.1"/>
</dbReference>
<gene>
    <name evidence="10" type="ORF">SAMN04488115_103564</name>
</gene>
<feature type="binding site" evidence="8">
    <location>
        <position position="148"/>
    </location>
    <ligand>
        <name>substrate</name>
    </ligand>
</feature>
<feature type="domain" description="PDZ" evidence="9">
    <location>
        <begin position="261"/>
        <end position="359"/>
    </location>
</feature>
<dbReference type="InterPro" id="IPR009003">
    <property type="entry name" value="Peptidase_S1_PA"/>
</dbReference>
<dbReference type="InterPro" id="IPR001478">
    <property type="entry name" value="PDZ"/>
</dbReference>
<evidence type="ECO:0000256" key="6">
    <source>
        <dbReference type="ARBA" id="ARBA00022825"/>
    </source>
</evidence>
<dbReference type="Gene3D" id="2.40.10.120">
    <property type="match status" value="1"/>
</dbReference>
<dbReference type="InterPro" id="IPR001940">
    <property type="entry name" value="Peptidase_S1C"/>
</dbReference>
<evidence type="ECO:0000256" key="2">
    <source>
        <dbReference type="ARBA" id="ARBA00022670"/>
    </source>
</evidence>
<protein>
    <submittedName>
        <fullName evidence="10">Do/DeqQ family serine protease</fullName>
    </submittedName>
</protein>
<dbReference type="PANTHER" id="PTHR22939:SF129">
    <property type="entry name" value="SERINE PROTEASE HTRA2, MITOCHONDRIAL"/>
    <property type="match status" value="1"/>
</dbReference>
<feature type="active site" description="Charge relay system" evidence="7">
    <location>
        <position position="118"/>
    </location>
</feature>
<dbReference type="InterPro" id="IPR036034">
    <property type="entry name" value="PDZ_sf"/>
</dbReference>
<evidence type="ECO:0000256" key="3">
    <source>
        <dbReference type="ARBA" id="ARBA00022729"/>
    </source>
</evidence>
<feature type="binding site" evidence="8">
    <location>
        <position position="118"/>
    </location>
    <ligand>
        <name>substrate</name>
    </ligand>
</feature>
<dbReference type="EMBL" id="FNUY01000003">
    <property type="protein sequence ID" value="SEG19871.1"/>
    <property type="molecule type" value="Genomic_DNA"/>
</dbReference>
<evidence type="ECO:0000256" key="5">
    <source>
        <dbReference type="ARBA" id="ARBA00022801"/>
    </source>
</evidence>
<dbReference type="PROSITE" id="PS50106">
    <property type="entry name" value="PDZ"/>
    <property type="match status" value="2"/>
</dbReference>
<feature type="binding site" evidence="8">
    <location>
        <begin position="221"/>
        <end position="223"/>
    </location>
    <ligand>
        <name>substrate</name>
    </ligand>
</feature>
<feature type="active site" description="Charge relay system" evidence="7">
    <location>
        <position position="223"/>
    </location>
</feature>
<dbReference type="PRINTS" id="PR00834">
    <property type="entry name" value="PROTEASES2C"/>
</dbReference>
<dbReference type="AlphaFoldDB" id="A0A1H5Y7B2"/>
<dbReference type="PANTHER" id="PTHR22939">
    <property type="entry name" value="SERINE PROTEASE FAMILY S1C HTRA-RELATED"/>
    <property type="match status" value="1"/>
</dbReference>
<organism evidence="10 11">
    <name type="scientific">Bosea lathyri</name>
    <dbReference type="NCBI Taxonomy" id="1036778"/>
    <lineage>
        <taxon>Bacteria</taxon>
        <taxon>Pseudomonadati</taxon>
        <taxon>Pseudomonadota</taxon>
        <taxon>Alphaproteobacteria</taxon>
        <taxon>Hyphomicrobiales</taxon>
        <taxon>Boseaceae</taxon>
        <taxon>Bosea</taxon>
    </lineage>
</organism>
<evidence type="ECO:0000313" key="10">
    <source>
        <dbReference type="EMBL" id="SEG19871.1"/>
    </source>
</evidence>
<reference evidence="10 11" key="1">
    <citation type="submission" date="2016-10" db="EMBL/GenBank/DDBJ databases">
        <authorList>
            <person name="de Groot N.N."/>
        </authorList>
    </citation>
    <scope>NUCLEOTIDE SEQUENCE [LARGE SCALE GENOMIC DNA]</scope>
    <source>
        <strain evidence="10 11">DSM 26656</strain>
    </source>
</reference>
<accession>A0A1H5Y7B2</accession>
<keyword evidence="5" id="KW-0378">Hydrolase</keyword>
<evidence type="ECO:0000313" key="11">
    <source>
        <dbReference type="Proteomes" id="UP000236743"/>
    </source>
</evidence>